<protein>
    <submittedName>
        <fullName evidence="2">Uncharacterized protein</fullName>
    </submittedName>
</protein>
<evidence type="ECO:0000313" key="3">
    <source>
        <dbReference type="Proteomes" id="UP000007305"/>
    </source>
</evidence>
<dbReference type="Proteomes" id="UP000007305">
    <property type="component" value="Chromosome 7"/>
</dbReference>
<dbReference type="InParanoid" id="A0A804UEG7"/>
<dbReference type="AlphaFoldDB" id="A0A804UEG7"/>
<dbReference type="Gramene" id="Zm00001eb322640_T001">
    <property type="protein sequence ID" value="Zm00001eb322640_P001"/>
    <property type="gene ID" value="Zm00001eb322640"/>
</dbReference>
<feature type="compositionally biased region" description="Low complexity" evidence="1">
    <location>
        <begin position="1"/>
        <end position="17"/>
    </location>
</feature>
<evidence type="ECO:0000313" key="2">
    <source>
        <dbReference type="EnsemblPlants" id="Zm00001eb322640_P001"/>
    </source>
</evidence>
<evidence type="ECO:0000256" key="1">
    <source>
        <dbReference type="SAM" id="MobiDB-lite"/>
    </source>
</evidence>
<dbReference type="EnsemblPlants" id="Zm00001eb322640_T001">
    <property type="protein sequence ID" value="Zm00001eb322640_P001"/>
    <property type="gene ID" value="Zm00001eb322640"/>
</dbReference>
<name>A0A804UEG7_MAIZE</name>
<accession>A0A804UEG7</accession>
<organism evidence="2 3">
    <name type="scientific">Zea mays</name>
    <name type="common">Maize</name>
    <dbReference type="NCBI Taxonomy" id="4577"/>
    <lineage>
        <taxon>Eukaryota</taxon>
        <taxon>Viridiplantae</taxon>
        <taxon>Streptophyta</taxon>
        <taxon>Embryophyta</taxon>
        <taxon>Tracheophyta</taxon>
        <taxon>Spermatophyta</taxon>
        <taxon>Magnoliopsida</taxon>
        <taxon>Liliopsida</taxon>
        <taxon>Poales</taxon>
        <taxon>Poaceae</taxon>
        <taxon>PACMAD clade</taxon>
        <taxon>Panicoideae</taxon>
        <taxon>Andropogonodae</taxon>
        <taxon>Andropogoneae</taxon>
        <taxon>Tripsacinae</taxon>
        <taxon>Zea</taxon>
    </lineage>
</organism>
<reference evidence="2" key="3">
    <citation type="submission" date="2021-05" db="UniProtKB">
        <authorList>
            <consortium name="EnsemblPlants"/>
        </authorList>
    </citation>
    <scope>IDENTIFICATION</scope>
    <source>
        <strain evidence="2">cv. B73</strain>
    </source>
</reference>
<sequence length="104" mass="11444">MPFSPRPVSRSSSSLLHGSKHGRRAPPMAPAKLEQPLSSHCSALLVSPQPAPFFPTAASRETGQPWRLPLIPRNRAGALHDVDRRPCCLPHGAWRREQLSLAQQ</sequence>
<feature type="region of interest" description="Disordered" evidence="1">
    <location>
        <begin position="1"/>
        <end position="34"/>
    </location>
</feature>
<reference evidence="2" key="2">
    <citation type="submission" date="2019-07" db="EMBL/GenBank/DDBJ databases">
        <authorList>
            <person name="Seetharam A."/>
            <person name="Woodhouse M."/>
            <person name="Cannon E."/>
        </authorList>
    </citation>
    <scope>NUCLEOTIDE SEQUENCE [LARGE SCALE GENOMIC DNA]</scope>
    <source>
        <strain evidence="2">cv. B73</strain>
    </source>
</reference>
<keyword evidence="3" id="KW-1185">Reference proteome</keyword>
<reference evidence="3" key="1">
    <citation type="submission" date="2015-12" db="EMBL/GenBank/DDBJ databases">
        <title>Update maize B73 reference genome by single molecule sequencing technologies.</title>
        <authorList>
            <consortium name="Maize Genome Sequencing Project"/>
            <person name="Ware D."/>
        </authorList>
    </citation>
    <scope>NUCLEOTIDE SEQUENCE [LARGE SCALE GENOMIC DNA]</scope>
    <source>
        <strain evidence="3">cv. B73</strain>
    </source>
</reference>
<proteinExistence type="predicted"/>